<keyword evidence="2" id="KW-1003">Cell membrane</keyword>
<evidence type="ECO:0000256" key="6">
    <source>
        <dbReference type="SAM" id="Phobius"/>
    </source>
</evidence>
<accession>A0ABR7HR48</accession>
<reference evidence="7 8" key="1">
    <citation type="submission" date="2020-08" db="EMBL/GenBank/DDBJ databases">
        <title>Genome public.</title>
        <authorList>
            <person name="Liu C."/>
            <person name="Sun Q."/>
        </authorList>
    </citation>
    <scope>NUCLEOTIDE SEQUENCE [LARGE SCALE GENOMIC DNA]</scope>
    <source>
        <strain evidence="7 8">New-38</strain>
    </source>
</reference>
<feature type="transmembrane region" description="Helical" evidence="6">
    <location>
        <begin position="286"/>
        <end position="309"/>
    </location>
</feature>
<organism evidence="7 8">
    <name type="scientific">Pseudoflavonifractor hominis</name>
    <dbReference type="NCBI Taxonomy" id="2763059"/>
    <lineage>
        <taxon>Bacteria</taxon>
        <taxon>Bacillati</taxon>
        <taxon>Bacillota</taxon>
        <taxon>Clostridia</taxon>
        <taxon>Eubacteriales</taxon>
        <taxon>Oscillospiraceae</taxon>
        <taxon>Pseudoflavonifractor</taxon>
    </lineage>
</organism>
<evidence type="ECO:0000313" key="8">
    <source>
        <dbReference type="Proteomes" id="UP000660021"/>
    </source>
</evidence>
<dbReference type="CDD" id="cd06580">
    <property type="entry name" value="TM_PBP1_transp_TpRbsC_like"/>
    <property type="match status" value="1"/>
</dbReference>
<dbReference type="PANTHER" id="PTHR47089:SF1">
    <property type="entry name" value="GUANOSINE ABC TRANSPORTER PERMEASE PROTEIN NUPP"/>
    <property type="match status" value="1"/>
</dbReference>
<feature type="transmembrane region" description="Helical" evidence="6">
    <location>
        <begin position="12"/>
        <end position="31"/>
    </location>
</feature>
<evidence type="ECO:0000256" key="1">
    <source>
        <dbReference type="ARBA" id="ARBA00004651"/>
    </source>
</evidence>
<keyword evidence="5 6" id="KW-0472">Membrane</keyword>
<dbReference type="PANTHER" id="PTHR47089">
    <property type="entry name" value="ABC TRANSPORTER, PERMEASE PROTEIN"/>
    <property type="match status" value="1"/>
</dbReference>
<feature type="transmembrane region" description="Helical" evidence="6">
    <location>
        <begin position="138"/>
        <end position="156"/>
    </location>
</feature>
<feature type="transmembrane region" description="Helical" evidence="6">
    <location>
        <begin position="51"/>
        <end position="73"/>
    </location>
</feature>
<feature type="transmembrane region" description="Helical" evidence="6">
    <location>
        <begin position="188"/>
        <end position="207"/>
    </location>
</feature>
<evidence type="ECO:0000256" key="3">
    <source>
        <dbReference type="ARBA" id="ARBA00022692"/>
    </source>
</evidence>
<comment type="subcellular location">
    <subcellularLocation>
        <location evidence="1">Cell membrane</location>
        <topology evidence="1">Multi-pass membrane protein</topology>
    </subcellularLocation>
</comment>
<evidence type="ECO:0000256" key="5">
    <source>
        <dbReference type="ARBA" id="ARBA00023136"/>
    </source>
</evidence>
<keyword evidence="3 6" id="KW-0812">Transmembrane</keyword>
<evidence type="ECO:0000313" key="7">
    <source>
        <dbReference type="EMBL" id="MBC5729896.1"/>
    </source>
</evidence>
<dbReference type="Pfam" id="PF02653">
    <property type="entry name" value="BPD_transp_2"/>
    <property type="match status" value="1"/>
</dbReference>
<dbReference type="Proteomes" id="UP000660021">
    <property type="component" value="Unassembled WGS sequence"/>
</dbReference>
<dbReference type="RefSeq" id="WP_101692248.1">
    <property type="nucleotide sequence ID" value="NZ_JACOPR010000002.1"/>
</dbReference>
<evidence type="ECO:0000256" key="2">
    <source>
        <dbReference type="ARBA" id="ARBA00022475"/>
    </source>
</evidence>
<sequence>MNRERSFQLLRTAVSLLIALAAAYVIIFLISDTPLEAIRIFTVGPFDSKRHLGNIVEAAIPLIFSGLAMAVVFQASLFNLGAEGIYYISGAVVSLVAIFYSMPAGIHPLVIVILGGVIGAAVMAIPGVLRAKFNASELVTSLMLNNILLGVGLWILTNFMRDPETGNQISYKFAETALLPKIVPGTRIHFGLIIALACVLLTYLFLYRTKWGYEIRMTGINRDFARYSGINTAKVIIMAHLVSGVLAGMGGAVETIGLHQRFEWTALPGYGFDGAMIAMMGGNHPLGVVLSALFVAYLRVGADMVARLSDVPTEMVSILQALIILLVSAERFLHTYRQKWIEKGVKHGRAA</sequence>
<protein>
    <submittedName>
        <fullName evidence="7">ABC transporter permease</fullName>
    </submittedName>
</protein>
<keyword evidence="4 6" id="KW-1133">Transmembrane helix</keyword>
<dbReference type="InterPro" id="IPR001851">
    <property type="entry name" value="ABC_transp_permease"/>
</dbReference>
<feature type="transmembrane region" description="Helical" evidence="6">
    <location>
        <begin position="85"/>
        <end position="103"/>
    </location>
</feature>
<evidence type="ECO:0000256" key="4">
    <source>
        <dbReference type="ARBA" id="ARBA00022989"/>
    </source>
</evidence>
<keyword evidence="8" id="KW-1185">Reference proteome</keyword>
<feature type="transmembrane region" description="Helical" evidence="6">
    <location>
        <begin position="109"/>
        <end position="129"/>
    </location>
</feature>
<proteinExistence type="predicted"/>
<name>A0ABR7HR48_9FIRM</name>
<gene>
    <name evidence="7" type="ORF">H8S34_03495</name>
</gene>
<comment type="caution">
    <text evidence="7">The sequence shown here is derived from an EMBL/GenBank/DDBJ whole genome shotgun (WGS) entry which is preliminary data.</text>
</comment>
<dbReference type="EMBL" id="JACOPR010000002">
    <property type="protein sequence ID" value="MBC5729896.1"/>
    <property type="molecule type" value="Genomic_DNA"/>
</dbReference>